<dbReference type="EMBL" id="JAQQAF010000001">
    <property type="protein sequence ID" value="KAJ8510082.1"/>
    <property type="molecule type" value="Genomic_DNA"/>
</dbReference>
<dbReference type="Pfam" id="PF13893">
    <property type="entry name" value="RRM_5"/>
    <property type="match status" value="1"/>
</dbReference>
<evidence type="ECO:0000256" key="2">
    <source>
        <dbReference type="ARBA" id="ARBA00022664"/>
    </source>
</evidence>
<dbReference type="InterPro" id="IPR035979">
    <property type="entry name" value="RBD_domain_sf"/>
</dbReference>
<dbReference type="InterPro" id="IPR000504">
    <property type="entry name" value="RRM_dom"/>
</dbReference>
<dbReference type="CDD" id="cd12690">
    <property type="entry name" value="RRM3_PTBPH1_PTBPH2"/>
    <property type="match status" value="1"/>
</dbReference>
<evidence type="ECO:0000256" key="5">
    <source>
        <dbReference type="ARBA" id="ARBA00022990"/>
    </source>
</evidence>
<keyword evidence="5" id="KW-0007">Acetylation</keyword>
<dbReference type="GO" id="GO:0005634">
    <property type="term" value="C:nucleus"/>
    <property type="evidence" value="ECO:0007669"/>
    <property type="project" value="UniProtKB-SubCell"/>
</dbReference>
<dbReference type="AlphaFoldDB" id="A0AAV8RVG2"/>
<evidence type="ECO:0000256" key="1">
    <source>
        <dbReference type="ARBA" id="ARBA00004123"/>
    </source>
</evidence>
<feature type="domain" description="RRM" evidence="9">
    <location>
        <begin position="17"/>
        <end position="95"/>
    </location>
</feature>
<organism evidence="10 11">
    <name type="scientific">Ensete ventricosum</name>
    <name type="common">Abyssinian banana</name>
    <name type="synonym">Musa ensete</name>
    <dbReference type="NCBI Taxonomy" id="4639"/>
    <lineage>
        <taxon>Eukaryota</taxon>
        <taxon>Viridiplantae</taxon>
        <taxon>Streptophyta</taxon>
        <taxon>Embryophyta</taxon>
        <taxon>Tracheophyta</taxon>
        <taxon>Spermatophyta</taxon>
        <taxon>Magnoliopsida</taxon>
        <taxon>Liliopsida</taxon>
        <taxon>Zingiberales</taxon>
        <taxon>Musaceae</taxon>
        <taxon>Ensete</taxon>
    </lineage>
</organism>
<evidence type="ECO:0000313" key="11">
    <source>
        <dbReference type="Proteomes" id="UP001222027"/>
    </source>
</evidence>
<dbReference type="GO" id="GO:0006397">
    <property type="term" value="P:mRNA processing"/>
    <property type="evidence" value="ECO:0007669"/>
    <property type="project" value="UniProtKB-KW"/>
</dbReference>
<evidence type="ECO:0000259" key="9">
    <source>
        <dbReference type="PROSITE" id="PS50102"/>
    </source>
</evidence>
<gene>
    <name evidence="10" type="ORF">OPV22_000516</name>
</gene>
<comment type="caution">
    <text evidence="10">The sequence shown here is derived from an EMBL/GenBank/DDBJ whole genome shotgun (WGS) entry which is preliminary data.</text>
</comment>
<dbReference type="SUPFAM" id="SSF54928">
    <property type="entry name" value="RNA-binding domain, RBD"/>
    <property type="match status" value="3"/>
</dbReference>
<dbReference type="CDD" id="cd12686">
    <property type="entry name" value="RRM1_PTBPH1_PTBPH2"/>
    <property type="match status" value="1"/>
</dbReference>
<dbReference type="InterPro" id="IPR012677">
    <property type="entry name" value="Nucleotide-bd_a/b_plait_sf"/>
</dbReference>
<dbReference type="CDD" id="cd12691">
    <property type="entry name" value="RRM2_PTBPH1_PTBPH2"/>
    <property type="match status" value="1"/>
</dbReference>
<dbReference type="InterPro" id="IPR034792">
    <property type="entry name" value="PTBPH1/PTBPH2_RRM1"/>
</dbReference>
<evidence type="ECO:0000256" key="8">
    <source>
        <dbReference type="PROSITE-ProRule" id="PRU00176"/>
    </source>
</evidence>
<keyword evidence="11" id="KW-1185">Reference proteome</keyword>
<dbReference type="InterPro" id="IPR021790">
    <property type="entry name" value="PTBP1-like_RRM2"/>
</dbReference>
<dbReference type="InterPro" id="IPR034794">
    <property type="entry name" value="PTBPH1/PTBPH2_RRM3"/>
</dbReference>
<keyword evidence="4 8" id="KW-0694">RNA-binding</keyword>
<dbReference type="SMART" id="SM00360">
    <property type="entry name" value="RRM"/>
    <property type="match status" value="2"/>
</dbReference>
<evidence type="ECO:0000313" key="10">
    <source>
        <dbReference type="EMBL" id="KAJ8510082.1"/>
    </source>
</evidence>
<dbReference type="Pfam" id="PF11835">
    <property type="entry name" value="RRM_8"/>
    <property type="match status" value="1"/>
</dbReference>
<name>A0AAV8RVG2_ENSVE</name>
<evidence type="ECO:0000256" key="3">
    <source>
        <dbReference type="ARBA" id="ARBA00022737"/>
    </source>
</evidence>
<evidence type="ECO:0000256" key="6">
    <source>
        <dbReference type="ARBA" id="ARBA00023242"/>
    </source>
</evidence>
<comment type="subcellular location">
    <subcellularLocation>
        <location evidence="1">Nucleus</location>
    </subcellularLocation>
</comment>
<dbReference type="GO" id="GO:0000932">
    <property type="term" value="C:P-body"/>
    <property type="evidence" value="ECO:0007669"/>
    <property type="project" value="UniProtKB-ARBA"/>
</dbReference>
<dbReference type="GO" id="GO:0000381">
    <property type="term" value="P:regulation of alternative mRNA splicing, via spliceosome"/>
    <property type="evidence" value="ECO:0007669"/>
    <property type="project" value="UniProtKB-ARBA"/>
</dbReference>
<accession>A0AAV8RVG2</accession>
<keyword evidence="6" id="KW-0539">Nucleus</keyword>
<keyword evidence="3" id="KW-0677">Repeat</keyword>
<comment type="function">
    <text evidence="7">Plays a role in pre-mRNA splicing. Binds to the polypyrimidine tract of introns. May promote the binding of U2 snRNP to pre-mRNA.</text>
</comment>
<dbReference type="Gene3D" id="3.30.70.330">
    <property type="match status" value="3"/>
</dbReference>
<evidence type="ECO:0000256" key="4">
    <source>
        <dbReference type="ARBA" id="ARBA00022884"/>
    </source>
</evidence>
<reference evidence="10 11" key="1">
    <citation type="submission" date="2022-12" db="EMBL/GenBank/DDBJ databases">
        <title>Chromosome-scale assembly of the Ensete ventricosum genome.</title>
        <authorList>
            <person name="Dussert Y."/>
            <person name="Stocks J."/>
            <person name="Wendawek A."/>
            <person name="Woldeyes F."/>
            <person name="Nichols R.A."/>
            <person name="Borrell J.S."/>
        </authorList>
    </citation>
    <scope>NUCLEOTIDE SEQUENCE [LARGE SCALE GENOMIC DNA]</scope>
    <source>
        <strain evidence="11">cv. Maze</strain>
        <tissue evidence="10">Seeds</tissue>
    </source>
</reference>
<dbReference type="GO" id="GO:0009845">
    <property type="term" value="P:seed germination"/>
    <property type="evidence" value="ECO:0007669"/>
    <property type="project" value="UniProtKB-ARBA"/>
</dbReference>
<dbReference type="GO" id="GO:0006417">
    <property type="term" value="P:regulation of translation"/>
    <property type="evidence" value="ECO:0007669"/>
    <property type="project" value="UniProtKB-ARBA"/>
</dbReference>
<sequence>MSSSGQPQFRYTQTPSKVLHLRNLPWECTDEELVELCKPFGKIVNTKCNVGANHNQAFVEFAELNQAISMVSYYASSSEPAQVRGKTVYIQYSNRQEIVNNKASGEVAGNVLLVTIEGVEAGDVSIDVIHLVFSAFGFVHKIATFEKAAGFQALIQYTDAATASEARNALDGRSIPRYLLPEHVTSCHLRISFSAHTDLNIKFQSHRSRDYTNPYLPVNPSAIEGTFQPVLGPDGKMKEPESNVLLASIENMQYAVTVDVLHTVFSAFGTVQKIAIFEKNGGTQALIQYPDVTTATVAKEALEGHCIYDGGYCKLHLSYSRHTDLNVKAYSDKSRDYTVADTGILAAPQGSSEPIVSTGLQANPHVAGTFVSNMGMQQAFPDRQMPAWDPNKGNYGSSVAGTFPGQPFGPSAGALYPASAARPTAPAGYVQASQQMPHYGTQPRPAARGAPFIGHPPRGRPLVCTHEMWKNISFALPPIPNLTLFFYTPTLYVYVPYYSDSVRFLTPSLLHSLRRHPVLGNSKNRHRHKGNCTISLAAKLRLLVFLDFLDSKRERNGPKIQLLDPWSHHGLNYQIHHLHADLIMDFHPL</sequence>
<dbReference type="PANTHER" id="PTHR15592">
    <property type="entry name" value="MATRIN 3/NUCLEAR PROTEIN 220-RELATED"/>
    <property type="match status" value="1"/>
</dbReference>
<dbReference type="FunFam" id="3.30.70.330:FF:000260">
    <property type="entry name" value="Polypyrimidine tract-binding protein homolog 2"/>
    <property type="match status" value="1"/>
</dbReference>
<evidence type="ECO:0000256" key="7">
    <source>
        <dbReference type="ARBA" id="ARBA00056336"/>
    </source>
</evidence>
<dbReference type="GO" id="GO:0003729">
    <property type="term" value="F:mRNA binding"/>
    <property type="evidence" value="ECO:0007669"/>
    <property type="project" value="UniProtKB-ARBA"/>
</dbReference>
<dbReference type="Proteomes" id="UP001222027">
    <property type="component" value="Unassembled WGS sequence"/>
</dbReference>
<dbReference type="FunFam" id="3.30.70.330:FF:000324">
    <property type="entry name" value="Polypyrimidine tract-binding protein-like 2"/>
    <property type="match status" value="2"/>
</dbReference>
<dbReference type="Pfam" id="PF00076">
    <property type="entry name" value="RRM_1"/>
    <property type="match status" value="1"/>
</dbReference>
<dbReference type="PROSITE" id="PS50102">
    <property type="entry name" value="RRM"/>
    <property type="match status" value="1"/>
</dbReference>
<proteinExistence type="predicted"/>
<dbReference type="InterPro" id="IPR034793">
    <property type="entry name" value="PTBPH1/PTBPH2_RRM2"/>
</dbReference>
<keyword evidence="2" id="KW-0507">mRNA processing</keyword>
<protein>
    <recommendedName>
        <fullName evidence="9">RRM domain-containing protein</fullName>
    </recommendedName>
</protein>